<name>U4LDN6_PYROM</name>
<keyword evidence="3" id="KW-0830">Ubiquinone</keyword>
<dbReference type="GO" id="GO:0005739">
    <property type="term" value="C:mitochondrion"/>
    <property type="evidence" value="ECO:0007669"/>
    <property type="project" value="InterPro"/>
</dbReference>
<protein>
    <submittedName>
        <fullName evidence="3">Similar to NADH dehydrogenase [ubiquinone] 1 beta subcomplex subunit 8, mitochondrial acc. no. Q9D6J5</fullName>
    </submittedName>
</protein>
<proteinExistence type="predicted"/>
<dbReference type="STRING" id="1076935.U4LDN6"/>
<dbReference type="PANTHER" id="PTHR12840">
    <property type="entry name" value="NADH-UBIQUINONE OXIDOREDUCTASE ASHI SUBUNIT"/>
    <property type="match status" value="1"/>
</dbReference>
<keyword evidence="2" id="KW-0812">Transmembrane</keyword>
<keyword evidence="2" id="KW-1133">Transmembrane helix</keyword>
<dbReference type="eggNOG" id="ENOG502S52G">
    <property type="taxonomic scope" value="Eukaryota"/>
</dbReference>
<gene>
    <name evidence="3" type="ORF">PCON_08518</name>
</gene>
<organism evidence="3 4">
    <name type="scientific">Pyronema omphalodes (strain CBS 100304)</name>
    <name type="common">Pyronema confluens</name>
    <dbReference type="NCBI Taxonomy" id="1076935"/>
    <lineage>
        <taxon>Eukaryota</taxon>
        <taxon>Fungi</taxon>
        <taxon>Dikarya</taxon>
        <taxon>Ascomycota</taxon>
        <taxon>Pezizomycotina</taxon>
        <taxon>Pezizomycetes</taxon>
        <taxon>Pezizales</taxon>
        <taxon>Pyronemataceae</taxon>
        <taxon>Pyronema</taxon>
    </lineage>
</organism>
<reference evidence="3 4" key="1">
    <citation type="journal article" date="2013" name="PLoS Genet.">
        <title>The genome and development-dependent transcriptomes of Pyronema confluens: a window into fungal evolution.</title>
        <authorList>
            <person name="Traeger S."/>
            <person name="Altegoer F."/>
            <person name="Freitag M."/>
            <person name="Gabaldon T."/>
            <person name="Kempken F."/>
            <person name="Kumar A."/>
            <person name="Marcet-Houben M."/>
            <person name="Poggeler S."/>
            <person name="Stajich J.E."/>
            <person name="Nowrousian M."/>
        </authorList>
    </citation>
    <scope>NUCLEOTIDE SEQUENCE [LARGE SCALE GENOMIC DNA]</scope>
    <source>
        <strain evidence="4">CBS 100304</strain>
        <tissue evidence="3">Vegetative mycelium</tissue>
    </source>
</reference>
<feature type="transmembrane region" description="Helical" evidence="2">
    <location>
        <begin position="119"/>
        <end position="140"/>
    </location>
</feature>
<evidence type="ECO:0000313" key="3">
    <source>
        <dbReference type="EMBL" id="CCX08925.1"/>
    </source>
</evidence>
<accession>U4LDN6</accession>
<dbReference type="OrthoDB" id="2014058at2759"/>
<evidence type="ECO:0000256" key="1">
    <source>
        <dbReference type="SAM" id="MobiDB-lite"/>
    </source>
</evidence>
<dbReference type="PANTHER" id="PTHR12840:SF1">
    <property type="entry name" value="NADH DEHYDROGENASE [UBIQUINONE] 1 BETA SUBCOMPLEX SUBUNIT 8, MITOCHONDRIAL"/>
    <property type="match status" value="1"/>
</dbReference>
<dbReference type="EMBL" id="HF935437">
    <property type="protein sequence ID" value="CCX08925.1"/>
    <property type="molecule type" value="Genomic_DNA"/>
</dbReference>
<sequence length="189" mass="21227">MFARQLAVARPLVQRASIVPLSAIQTRSYMVGFPRKPIAEPLDPVYYPSLNDAVDPGQVGANGGYVNPAPEKRQFRDPYGEWWDKQERRNFGEPVHEDNDILGRFSPEDYTWVSPAKGLFQIGCFVTTVFGLLGVVYMFYPDMPAVPRTFPHNGLEKALGGPGVLKVRYSWEPDPPTTSKPKSQDEEIL</sequence>
<keyword evidence="2" id="KW-0472">Membrane</keyword>
<dbReference type="Pfam" id="PF05821">
    <property type="entry name" value="NDUF_B8"/>
    <property type="match status" value="1"/>
</dbReference>
<dbReference type="InterPro" id="IPR008699">
    <property type="entry name" value="NDUFB8"/>
</dbReference>
<evidence type="ECO:0000313" key="4">
    <source>
        <dbReference type="Proteomes" id="UP000018144"/>
    </source>
</evidence>
<feature type="region of interest" description="Disordered" evidence="1">
    <location>
        <begin position="170"/>
        <end position="189"/>
    </location>
</feature>
<dbReference type="Proteomes" id="UP000018144">
    <property type="component" value="Unassembled WGS sequence"/>
</dbReference>
<evidence type="ECO:0000256" key="2">
    <source>
        <dbReference type="SAM" id="Phobius"/>
    </source>
</evidence>
<keyword evidence="4" id="KW-1185">Reference proteome</keyword>
<dbReference type="AlphaFoldDB" id="U4LDN6"/>